<feature type="region of interest" description="Disordered" evidence="1">
    <location>
        <begin position="223"/>
        <end position="284"/>
    </location>
</feature>
<accession>S7PZY7</accession>
<evidence type="ECO:0000313" key="4">
    <source>
        <dbReference type="Proteomes" id="UP000052978"/>
    </source>
</evidence>
<dbReference type="GO" id="GO:0008251">
    <property type="term" value="F:tRNA-specific adenosine deaminase activity"/>
    <property type="evidence" value="ECO:0007669"/>
    <property type="project" value="TreeGrafter"/>
</dbReference>
<evidence type="ECO:0000259" key="2">
    <source>
        <dbReference type="PROSITE" id="PS50141"/>
    </source>
</evidence>
<keyword evidence="4" id="KW-1185">Reference proteome</keyword>
<evidence type="ECO:0000313" key="3">
    <source>
        <dbReference type="EMBL" id="EPQ16563.1"/>
    </source>
</evidence>
<dbReference type="PANTHER" id="PTHR10910">
    <property type="entry name" value="EUKARYOTE SPECIFIC DSRNA BINDING PROTEIN"/>
    <property type="match status" value="1"/>
</dbReference>
<reference evidence="3 4" key="1">
    <citation type="journal article" date="2013" name="Nat. Commun.">
        <title>Genome analysis reveals insights into physiology and longevity of the Brandt's bat Myotis brandtii.</title>
        <authorList>
            <person name="Seim I."/>
            <person name="Fang X."/>
            <person name="Xiong Z."/>
            <person name="Lobanov A.V."/>
            <person name="Huang Z."/>
            <person name="Ma S."/>
            <person name="Feng Y."/>
            <person name="Turanov A.A."/>
            <person name="Zhu Y."/>
            <person name="Lenz T.L."/>
            <person name="Gerashchenko M.V."/>
            <person name="Fan D."/>
            <person name="Hee Yim S."/>
            <person name="Yao X."/>
            <person name="Jordan D."/>
            <person name="Xiong Y."/>
            <person name="Ma Y."/>
            <person name="Lyapunov A.N."/>
            <person name="Chen G."/>
            <person name="Kulakova O.I."/>
            <person name="Sun Y."/>
            <person name="Lee S.G."/>
            <person name="Bronson R.T."/>
            <person name="Moskalev A.A."/>
            <person name="Sunyaev S.R."/>
            <person name="Zhang G."/>
            <person name="Krogh A."/>
            <person name="Wang J."/>
            <person name="Gladyshev V.N."/>
        </authorList>
    </citation>
    <scope>NUCLEOTIDE SEQUENCE [LARGE SCALE GENOMIC DNA]</scope>
</reference>
<dbReference type="PROSITE" id="PS50141">
    <property type="entry name" value="A_DEAMIN_EDITASE"/>
    <property type="match status" value="1"/>
</dbReference>
<evidence type="ECO:0000256" key="1">
    <source>
        <dbReference type="SAM" id="MobiDB-lite"/>
    </source>
</evidence>
<dbReference type="GO" id="GO:0005737">
    <property type="term" value="C:cytoplasm"/>
    <property type="evidence" value="ECO:0007669"/>
    <property type="project" value="TreeGrafter"/>
</dbReference>
<dbReference type="PANTHER" id="PTHR10910:SF17">
    <property type="entry name" value="DOUBLE-STRANDED RNA-SPECIFIC EDITASE B2"/>
    <property type="match status" value="1"/>
</dbReference>
<dbReference type="GO" id="GO:0005730">
    <property type="term" value="C:nucleolus"/>
    <property type="evidence" value="ECO:0007669"/>
    <property type="project" value="TreeGrafter"/>
</dbReference>
<proteinExistence type="predicted"/>
<gene>
    <name evidence="3" type="ORF">D623_10007452</name>
</gene>
<dbReference type="GO" id="GO:0006396">
    <property type="term" value="P:RNA processing"/>
    <property type="evidence" value="ECO:0007669"/>
    <property type="project" value="InterPro"/>
</dbReference>
<protein>
    <submittedName>
        <fullName evidence="3">Double-stranded RNA-specific editase B2</fullName>
    </submittedName>
</protein>
<dbReference type="AlphaFoldDB" id="S7PZY7"/>
<organism evidence="3 4">
    <name type="scientific">Myotis brandtii</name>
    <name type="common">Brandt's bat</name>
    <dbReference type="NCBI Taxonomy" id="109478"/>
    <lineage>
        <taxon>Eukaryota</taxon>
        <taxon>Metazoa</taxon>
        <taxon>Chordata</taxon>
        <taxon>Craniata</taxon>
        <taxon>Vertebrata</taxon>
        <taxon>Euteleostomi</taxon>
        <taxon>Mammalia</taxon>
        <taxon>Eutheria</taxon>
        <taxon>Laurasiatheria</taxon>
        <taxon>Chiroptera</taxon>
        <taxon>Yangochiroptera</taxon>
        <taxon>Vespertilionidae</taxon>
        <taxon>Myotis</taxon>
    </lineage>
</organism>
<dbReference type="EMBL" id="KE164271">
    <property type="protein sequence ID" value="EPQ16563.1"/>
    <property type="molecule type" value="Genomic_DNA"/>
</dbReference>
<dbReference type="GO" id="GO:0006382">
    <property type="term" value="P:adenosine to inosine editing"/>
    <property type="evidence" value="ECO:0007669"/>
    <property type="project" value="TreeGrafter"/>
</dbReference>
<dbReference type="GO" id="GO:0003725">
    <property type="term" value="F:double-stranded RNA binding"/>
    <property type="evidence" value="ECO:0007669"/>
    <property type="project" value="TreeGrafter"/>
</dbReference>
<name>S7PZY7_MYOBR</name>
<dbReference type="Pfam" id="PF02137">
    <property type="entry name" value="A_deamin"/>
    <property type="match status" value="1"/>
</dbReference>
<sequence length="284" mass="31987">MVTQKFRELTVGLTSMHARHRALAGIVMTKGLDVRQAQVVVLSSGTKCISGEYISDQGLVVNDCHAETVARRALLHFLYAQLELHLSKRREDWERSIFVRLKDGGYRLRDNTLFHLYVSTSPCGDARLHSPYEITKDLTSSKHIVRKFRGHLRTKIESGEGTVPVRGPSSVQTWDGILLGEQLITMSCTDKIARWKETTEKGRVPTSMRINLQNHKLGWMAHQSHGSLPSFRSKEPSQQSSTPPCDKDTDNSKRHCCHHVPWTPPAFVSVRGRPAPHSRPTLAP</sequence>
<dbReference type="Proteomes" id="UP000052978">
    <property type="component" value="Unassembled WGS sequence"/>
</dbReference>
<feature type="domain" description="A to I editase" evidence="2">
    <location>
        <begin position="41"/>
        <end position="211"/>
    </location>
</feature>
<dbReference type="InterPro" id="IPR002466">
    <property type="entry name" value="A_deamin"/>
</dbReference>
<dbReference type="SMART" id="SM00552">
    <property type="entry name" value="ADEAMc"/>
    <property type="match status" value="1"/>
</dbReference>
<dbReference type="GO" id="GO:0003726">
    <property type="term" value="F:double-stranded RNA adenosine deaminase activity"/>
    <property type="evidence" value="ECO:0007669"/>
    <property type="project" value="TreeGrafter"/>
</dbReference>